<protein>
    <submittedName>
        <fullName evidence="1">Uncharacterized protein</fullName>
    </submittedName>
</protein>
<keyword evidence="2" id="KW-1185">Reference proteome</keyword>
<name>A0ABU9DLM3_9BACL</name>
<dbReference type="EMBL" id="JBBPCC010000006">
    <property type="protein sequence ID" value="MEK8128668.1"/>
    <property type="molecule type" value="Genomic_DNA"/>
</dbReference>
<proteinExistence type="predicted"/>
<evidence type="ECO:0000313" key="2">
    <source>
        <dbReference type="Proteomes" id="UP001469365"/>
    </source>
</evidence>
<evidence type="ECO:0000313" key="1">
    <source>
        <dbReference type="EMBL" id="MEK8128668.1"/>
    </source>
</evidence>
<comment type="caution">
    <text evidence="1">The sequence shown here is derived from an EMBL/GenBank/DDBJ whole genome shotgun (WGS) entry which is preliminary data.</text>
</comment>
<organism evidence="1 2">
    <name type="scientific">Paenibacillus filicis</name>
    <dbReference type="NCBI Taxonomy" id="669464"/>
    <lineage>
        <taxon>Bacteria</taxon>
        <taxon>Bacillati</taxon>
        <taxon>Bacillota</taxon>
        <taxon>Bacilli</taxon>
        <taxon>Bacillales</taxon>
        <taxon>Paenibacillaceae</taxon>
        <taxon>Paenibacillus</taxon>
    </lineage>
</organism>
<dbReference type="RefSeq" id="WP_341415744.1">
    <property type="nucleotide sequence ID" value="NZ_JBBPCC010000006.1"/>
</dbReference>
<gene>
    <name evidence="1" type="ORF">WMW72_12195</name>
</gene>
<accession>A0ABU9DLM3</accession>
<sequence length="58" mass="6589">MIKFHEMVSYDPLLNKWHFDDIVPSHVVQIVAAAAYGMKIDEQTISSIKKIVSSLLTE</sequence>
<dbReference type="Proteomes" id="UP001469365">
    <property type="component" value="Unassembled WGS sequence"/>
</dbReference>
<reference evidence="1 2" key="1">
    <citation type="submission" date="2024-04" db="EMBL/GenBank/DDBJ databases">
        <title>draft genome sequnece of Paenibacillus filicis.</title>
        <authorList>
            <person name="Kim D.-U."/>
        </authorList>
    </citation>
    <scope>NUCLEOTIDE SEQUENCE [LARGE SCALE GENOMIC DNA]</scope>
    <source>
        <strain evidence="1 2">KACC14197</strain>
    </source>
</reference>